<keyword evidence="6 11" id="KW-0732">Signal</keyword>
<evidence type="ECO:0000256" key="7">
    <source>
        <dbReference type="ARBA" id="ARBA00022737"/>
    </source>
</evidence>
<dbReference type="Pfam" id="PF08263">
    <property type="entry name" value="LRRNT_2"/>
    <property type="match status" value="3"/>
</dbReference>
<sequence>MECLFFFYSFVFFVFLGRSFSSSSVHHLCSPTEAYALLLFKQSFQISDYFSSWDSESWHYDYQRTKSWNESRDCCSWDGVTCDLLNGHVIALDLSCNLLRGSIHPNSSLFQLHHLHTLNLANNNFNHSSISHNIGRLRNLRHLNLSDAWFQGKIPTEISYLSNLVSLDLSSVYVNGLQLDERTFETMLHNFTNLELLSLHGVNISSPIPVNISSYLRYLDLGYTNLRGVLTESFFLLPNSLETLKLSGNHLLKGVFPKTHPSNTLLMELDISYTGISGELPHSIGTFSSLNILDLYGCQFSGAIPDSIGNLTQITELDLSYNHFTGHIPSTISKLKHLTYLDLFDNSLGGTIPHVFSNLQELVFLDFSNNNFTGPFPSSIFSLTSLRYLYLSHNSLSGTIHSLVLSLPSLRYLYLDHNQFSRGANEIQTNPTLETLDLNHNQLNGPFPLSLVNLTSLAFLDFSSNNITGDVGINITFPSLSALFLSSCELKDFPHFLRNVKNLSRLDLSNNKIRGQIPNWFSSMKWDSLEHLSISHNLLTGHLGEFHYHNLKYLDLKFNFLQEEEEEDGSYFLSGFMWESVVIGYSFGLVVGTVIGCFSSSFDHHLCSPTEASALLQFKQHFEITSEYVCHFRGQASFPKTKSWNESRDCCTWDGVTCDILNGHVIGLDISCSLLKGTIHPNSSLFQLHHLQTLNLAYNNSSTSSITHNIGRLTNLRNLNLSYSYFDGKIPTEISYLSNLVSLDLTPPYKYGLQLDQRTFEAMLHNLTNLEVLSLSFVNISSPIPVNISSSLRYVDLEYTNLRGQCGTSDSSHVPQPLESEEDEDESYFFSGFTWELVVLGYSFGLVVGTVMWSLIFKYRKPKWFVKFFEGIFPKKMRSQSFSSSFVQHLCSPSEALSLLQLKQHFEMSDKYSRHYSTSLPKASSWNESMDCCTWDWITCDMLTGYVIGLDLSNANLSGTIHPNSSLFQLHRLQTLNLAYNNLSGLIPDSIGNFTQIRELDFGSNHFTGHIPSTISKLKHLTRLDLSFNSLGGKIPDVFSNLQELVTLYLSYNSFIGPFPSSILNLTHLENLDLSSNSLSGPLPNNVSMLQKLVDLDFSHNLLNGTIPSWVFSLPSLYMLELHHNLFNGLSDELKVNRVVGRLDLSYNQLSSPVLQSLQNLTNLVNLDLSSNNITVDGGTQITFPRLEILRLSSCELKDFPQFLRNLKTLRVINLSNNKIRGQIPNWFSGMRWDSLFHLNLSYNSLNGHIDLSHFYSLQCGTVDPLHIPQPLEEEEDETYFFSGFTWESVVMGYSFGLVVGTIAWNLMFKAGKPKWFVEFFEGIIPHRKRRPKKRAQRRRT</sequence>
<keyword evidence="4" id="KW-0433">Leucine-rich repeat</keyword>
<comment type="subcellular location">
    <subcellularLocation>
        <location evidence="1">Cell membrane</location>
        <topology evidence="1">Single-pass type I membrane protein</topology>
    </subcellularLocation>
</comment>
<evidence type="ECO:0000256" key="3">
    <source>
        <dbReference type="ARBA" id="ARBA00022475"/>
    </source>
</evidence>
<accession>A0A9J5W213</accession>
<dbReference type="PROSITE" id="PS51450">
    <property type="entry name" value="LRR"/>
    <property type="match status" value="1"/>
</dbReference>
<keyword evidence="15" id="KW-1185">Reference proteome</keyword>
<evidence type="ECO:0000313" key="15">
    <source>
        <dbReference type="Proteomes" id="UP000824120"/>
    </source>
</evidence>
<evidence type="ECO:0000256" key="10">
    <source>
        <dbReference type="ARBA" id="ARBA00023180"/>
    </source>
</evidence>
<dbReference type="Pfam" id="PF00560">
    <property type="entry name" value="LRR_1"/>
    <property type="match status" value="4"/>
</dbReference>
<dbReference type="InterPro" id="IPR013210">
    <property type="entry name" value="LRR_N_plant-typ"/>
</dbReference>
<evidence type="ECO:0000256" key="11">
    <source>
        <dbReference type="SAM" id="SignalP"/>
    </source>
</evidence>
<feature type="domain" description="Disease resistance R13L4/SHOC-2-like LRR" evidence="13">
    <location>
        <begin position="282"/>
        <end position="394"/>
    </location>
</feature>
<keyword evidence="9" id="KW-0472">Membrane</keyword>
<dbReference type="InterPro" id="IPR046956">
    <property type="entry name" value="RLP23-like"/>
</dbReference>
<dbReference type="EMBL" id="JACXVP010000012">
    <property type="protein sequence ID" value="KAG5569525.1"/>
    <property type="molecule type" value="Genomic_DNA"/>
</dbReference>
<evidence type="ECO:0000256" key="4">
    <source>
        <dbReference type="ARBA" id="ARBA00022614"/>
    </source>
</evidence>
<organism evidence="14 15">
    <name type="scientific">Solanum commersonii</name>
    <name type="common">Commerson's wild potato</name>
    <name type="synonym">Commerson's nightshade</name>
    <dbReference type="NCBI Taxonomy" id="4109"/>
    <lineage>
        <taxon>Eukaryota</taxon>
        <taxon>Viridiplantae</taxon>
        <taxon>Streptophyta</taxon>
        <taxon>Embryophyta</taxon>
        <taxon>Tracheophyta</taxon>
        <taxon>Spermatophyta</taxon>
        <taxon>Magnoliopsida</taxon>
        <taxon>eudicotyledons</taxon>
        <taxon>Gunneridae</taxon>
        <taxon>Pentapetalae</taxon>
        <taxon>asterids</taxon>
        <taxon>lamiids</taxon>
        <taxon>Solanales</taxon>
        <taxon>Solanaceae</taxon>
        <taxon>Solanoideae</taxon>
        <taxon>Solaneae</taxon>
        <taxon>Solanum</taxon>
    </lineage>
</organism>
<keyword evidence="7" id="KW-0677">Repeat</keyword>
<feature type="domain" description="Leucine-rich repeat-containing N-terminal plant-type" evidence="12">
    <location>
        <begin position="609"/>
        <end position="659"/>
    </location>
</feature>
<dbReference type="SUPFAM" id="SSF52058">
    <property type="entry name" value="L domain-like"/>
    <property type="match status" value="3"/>
</dbReference>
<dbReference type="FunFam" id="3.80.10.10:FF:000095">
    <property type="entry name" value="LRR receptor-like serine/threonine-protein kinase GSO1"/>
    <property type="match status" value="2"/>
</dbReference>
<dbReference type="GO" id="GO:0050832">
    <property type="term" value="P:defense response to fungus"/>
    <property type="evidence" value="ECO:0007669"/>
    <property type="project" value="UniProtKB-ARBA"/>
</dbReference>
<dbReference type="SMART" id="SM00365">
    <property type="entry name" value="LRR_SD22"/>
    <property type="match status" value="10"/>
</dbReference>
<proteinExistence type="inferred from homology"/>
<evidence type="ECO:0000256" key="8">
    <source>
        <dbReference type="ARBA" id="ARBA00022989"/>
    </source>
</evidence>
<comment type="caution">
    <text evidence="14">The sequence shown here is derived from an EMBL/GenBank/DDBJ whole genome shotgun (WGS) entry which is preliminary data.</text>
</comment>
<evidence type="ECO:0000259" key="12">
    <source>
        <dbReference type="Pfam" id="PF08263"/>
    </source>
</evidence>
<dbReference type="Proteomes" id="UP000824120">
    <property type="component" value="Chromosome 12"/>
</dbReference>
<dbReference type="SMART" id="SM00369">
    <property type="entry name" value="LRR_TYP"/>
    <property type="match status" value="13"/>
</dbReference>
<dbReference type="GO" id="GO:0005886">
    <property type="term" value="C:plasma membrane"/>
    <property type="evidence" value="ECO:0007669"/>
    <property type="project" value="UniProtKB-SubCell"/>
</dbReference>
<dbReference type="InterPro" id="IPR003591">
    <property type="entry name" value="Leu-rich_rpt_typical-subtyp"/>
</dbReference>
<dbReference type="OrthoDB" id="1301710at2759"/>
<keyword evidence="3" id="KW-1003">Cell membrane</keyword>
<dbReference type="SUPFAM" id="SSF52047">
    <property type="entry name" value="RNI-like"/>
    <property type="match status" value="1"/>
</dbReference>
<dbReference type="PRINTS" id="PR00019">
    <property type="entry name" value="LEURICHRPT"/>
</dbReference>
<dbReference type="Gene3D" id="3.80.10.10">
    <property type="entry name" value="Ribonuclease Inhibitor"/>
    <property type="match status" value="7"/>
</dbReference>
<keyword evidence="8" id="KW-1133">Transmembrane helix</keyword>
<evidence type="ECO:0000256" key="6">
    <source>
        <dbReference type="ARBA" id="ARBA00022729"/>
    </source>
</evidence>
<dbReference type="InterPro" id="IPR001611">
    <property type="entry name" value="Leu-rich_rpt"/>
</dbReference>
<dbReference type="InterPro" id="IPR055414">
    <property type="entry name" value="LRR_R13L4/SHOC2-like"/>
</dbReference>
<dbReference type="PANTHER" id="PTHR48061:SF38">
    <property type="entry name" value="SERINE_THREONINE-PROTEIN KINASE BRI1"/>
    <property type="match status" value="1"/>
</dbReference>
<feature type="domain" description="Leucine-rich repeat-containing N-terminal plant-type" evidence="12">
    <location>
        <begin position="31"/>
        <end position="83"/>
    </location>
</feature>
<name>A0A9J5W213_SOLCO</name>
<evidence type="ECO:0000256" key="2">
    <source>
        <dbReference type="ARBA" id="ARBA00009592"/>
    </source>
</evidence>
<evidence type="ECO:0000256" key="9">
    <source>
        <dbReference type="ARBA" id="ARBA00023136"/>
    </source>
</evidence>
<keyword evidence="5" id="KW-0812">Transmembrane</keyword>
<comment type="similarity">
    <text evidence="2">Belongs to the RLP family.</text>
</comment>
<keyword evidence="10" id="KW-0325">Glycoprotein</keyword>
<evidence type="ECO:0000256" key="5">
    <source>
        <dbReference type="ARBA" id="ARBA00022692"/>
    </source>
</evidence>
<feature type="domain" description="Leucine-rich repeat-containing N-terminal plant-type" evidence="12">
    <location>
        <begin position="893"/>
        <end position="941"/>
    </location>
</feature>
<evidence type="ECO:0000256" key="1">
    <source>
        <dbReference type="ARBA" id="ARBA00004251"/>
    </source>
</evidence>
<dbReference type="Pfam" id="PF13516">
    <property type="entry name" value="LRR_6"/>
    <property type="match status" value="2"/>
</dbReference>
<reference evidence="14 15" key="1">
    <citation type="submission" date="2020-09" db="EMBL/GenBank/DDBJ databases">
        <title>De no assembly of potato wild relative species, Solanum commersonii.</title>
        <authorList>
            <person name="Cho K."/>
        </authorList>
    </citation>
    <scope>NUCLEOTIDE SEQUENCE [LARGE SCALE GENOMIC DNA]</scope>
    <source>
        <strain evidence="14">LZ3.2</strain>
        <tissue evidence="14">Leaf</tissue>
    </source>
</reference>
<dbReference type="Pfam" id="PF13855">
    <property type="entry name" value="LRR_8"/>
    <property type="match status" value="2"/>
</dbReference>
<dbReference type="Pfam" id="PF23598">
    <property type="entry name" value="LRR_14"/>
    <property type="match status" value="1"/>
</dbReference>
<evidence type="ECO:0000313" key="14">
    <source>
        <dbReference type="EMBL" id="KAG5569525.1"/>
    </source>
</evidence>
<dbReference type="InterPro" id="IPR032675">
    <property type="entry name" value="LRR_dom_sf"/>
</dbReference>
<dbReference type="PANTHER" id="PTHR48061">
    <property type="entry name" value="LEUCINE-RICH REPEAT RECEPTOR PROTEIN KINASE EMS1-LIKE-RELATED"/>
    <property type="match status" value="1"/>
</dbReference>
<feature type="chain" id="PRO_5039896108" description="Leucine-rich repeat-containing N-terminal plant-type domain-containing protein" evidence="11">
    <location>
        <begin position="22"/>
        <end position="1341"/>
    </location>
</feature>
<feature type="signal peptide" evidence="11">
    <location>
        <begin position="1"/>
        <end position="21"/>
    </location>
</feature>
<evidence type="ECO:0000259" key="13">
    <source>
        <dbReference type="Pfam" id="PF23598"/>
    </source>
</evidence>
<protein>
    <recommendedName>
        <fullName evidence="16">Leucine-rich repeat-containing N-terminal plant-type domain-containing protein</fullName>
    </recommendedName>
</protein>
<evidence type="ECO:0008006" key="16">
    <source>
        <dbReference type="Google" id="ProtNLM"/>
    </source>
</evidence>
<gene>
    <name evidence="14" type="ORF">H5410_059291</name>
</gene>